<accession>A0A7X2LXY8</accession>
<dbReference type="Proteomes" id="UP000448867">
    <property type="component" value="Unassembled WGS sequence"/>
</dbReference>
<dbReference type="InterPro" id="IPR027417">
    <property type="entry name" value="P-loop_NTPase"/>
</dbReference>
<dbReference type="SUPFAM" id="SSF52540">
    <property type="entry name" value="P-loop containing nucleoside triphosphate hydrolases"/>
    <property type="match status" value="1"/>
</dbReference>
<reference evidence="2 3" key="1">
    <citation type="submission" date="2019-11" db="EMBL/GenBank/DDBJ databases">
        <title>Bacillus lacus genome.</title>
        <authorList>
            <person name="Allen C.J."/>
            <person name="Newman J.D."/>
        </authorList>
    </citation>
    <scope>NUCLEOTIDE SEQUENCE [LARGE SCALE GENOMIC DNA]</scope>
    <source>
        <strain evidence="2 3">KCTC 33946</strain>
    </source>
</reference>
<proteinExistence type="predicted"/>
<dbReference type="OrthoDB" id="257964at2"/>
<evidence type="ECO:0000259" key="1">
    <source>
        <dbReference type="Pfam" id="PF13643"/>
    </source>
</evidence>
<dbReference type="InterPro" id="IPR017647">
    <property type="entry name" value="Dnd_assoc_3"/>
</dbReference>
<feature type="domain" description="DUF4145" evidence="1">
    <location>
        <begin position="28"/>
        <end position="109"/>
    </location>
</feature>
<evidence type="ECO:0000313" key="3">
    <source>
        <dbReference type="Proteomes" id="UP000448867"/>
    </source>
</evidence>
<comment type="caution">
    <text evidence="2">The sequence shown here is derived from an EMBL/GenBank/DDBJ whole genome shotgun (WGS) entry which is preliminary data.</text>
</comment>
<dbReference type="RefSeq" id="WP_154308345.1">
    <property type="nucleotide sequence ID" value="NZ_WKKI01000026.1"/>
</dbReference>
<protein>
    <submittedName>
        <fullName evidence="2">DNA phosphorothioation-dependent restriction protein DptF</fullName>
    </submittedName>
</protein>
<evidence type="ECO:0000313" key="2">
    <source>
        <dbReference type="EMBL" id="MRX73055.1"/>
    </source>
</evidence>
<organism evidence="2 3">
    <name type="scientific">Metabacillus lacus</name>
    <dbReference type="NCBI Taxonomy" id="1983721"/>
    <lineage>
        <taxon>Bacteria</taxon>
        <taxon>Bacillati</taxon>
        <taxon>Bacillota</taxon>
        <taxon>Bacilli</taxon>
        <taxon>Bacillales</taxon>
        <taxon>Bacillaceae</taxon>
        <taxon>Metabacillus</taxon>
    </lineage>
</organism>
<dbReference type="NCBIfam" id="TIGR03238">
    <property type="entry name" value="dnd_assoc_3"/>
    <property type="match status" value="1"/>
</dbReference>
<dbReference type="AlphaFoldDB" id="A0A7X2LXY8"/>
<dbReference type="InterPro" id="IPR025285">
    <property type="entry name" value="DUF4145"/>
</dbReference>
<dbReference type="Pfam" id="PF13643">
    <property type="entry name" value="DUF4145"/>
    <property type="match status" value="1"/>
</dbReference>
<name>A0A7X2LXY8_9BACI</name>
<sequence>MESQTLYFLSFLEDINQVAAKNAKKMEELLYEDPASSIVKARLFAEAILNEVFRIEQIDAPYISTLFEKISHLAREDYIKREIQQSFDTIRLSGNKAAHDGDFDDISEAFKLHKEMYNIGLWFYEVYSSEELKVPAYDTPKPPKKEEKIEELVRKQILDLLGSNHISGTQVNTEKEEDIIEKIVQPDYIENEGEVSLITKDLPNGQSYLLRELKRLKDSSQEAIENANQFSAFKDYLHVDRRIQLDLERILEEQSIKEKGNLILLCGSVGDGKSHLLAYLKKKKPHLIGKYTIFNDATESFSPNKNAMETLEEVLENFSDQNIHDSNQKVILAINMGVLHNFINTQHEKYSYQVLKEFVEKSDLFSQNITTLFSEGSFGLLSFGDYHSYELTEKGPTSSFFSTLTEKVFSETKENPFYAALREDEANGVKTIVHENFQLMQNDFLQQQVVQLVIKTIVKSKLVISARAFLNFIADILIPDEVKNIKLVTEFETLKDSLPTLLFNRRERSVLLNALNEVDPIHNRSIYIDQVVIDLNTLSNWEYLININIQDSTPIEWLKPFISNENLSDYSFNLFFESFIRLAYLTNEEFASKLSDSSYSEFTKNLFYFNVGEKRKIKGFYDEIKRAIFNWKGSPKRGYIYLNKPDEKFRLAQKLNLRPTIEHLTTRTEEQLDSFKSSILLAYHGGNAEDKIYLDIDFQLYQLLVKVQQGYRPNKKDEEDAIKFVEFIEKLMAFGEKRSELLIHYPNDKKYYTIKKDDFGSFVFEKE</sequence>
<dbReference type="EMBL" id="WKKI01000026">
    <property type="protein sequence ID" value="MRX73055.1"/>
    <property type="molecule type" value="Genomic_DNA"/>
</dbReference>
<keyword evidence="3" id="KW-1185">Reference proteome</keyword>
<gene>
    <name evidence="2" type="primary">dptF</name>
    <name evidence="2" type="ORF">GJU40_12980</name>
</gene>